<evidence type="ECO:0000313" key="2">
    <source>
        <dbReference type="Proteomes" id="UP000027138"/>
    </source>
</evidence>
<name>A0A067K5C4_JATCU</name>
<organism evidence="1 2">
    <name type="scientific">Jatropha curcas</name>
    <name type="common">Barbados nut</name>
    <dbReference type="NCBI Taxonomy" id="180498"/>
    <lineage>
        <taxon>Eukaryota</taxon>
        <taxon>Viridiplantae</taxon>
        <taxon>Streptophyta</taxon>
        <taxon>Embryophyta</taxon>
        <taxon>Tracheophyta</taxon>
        <taxon>Spermatophyta</taxon>
        <taxon>Magnoliopsida</taxon>
        <taxon>eudicotyledons</taxon>
        <taxon>Gunneridae</taxon>
        <taxon>Pentapetalae</taxon>
        <taxon>rosids</taxon>
        <taxon>fabids</taxon>
        <taxon>Malpighiales</taxon>
        <taxon>Euphorbiaceae</taxon>
        <taxon>Crotonoideae</taxon>
        <taxon>Jatropheae</taxon>
        <taxon>Jatropha</taxon>
    </lineage>
</organism>
<accession>A0A067K5C4</accession>
<dbReference type="EMBL" id="KK914875">
    <property type="protein sequence ID" value="KDP27019.1"/>
    <property type="molecule type" value="Genomic_DNA"/>
</dbReference>
<reference evidence="1 2" key="1">
    <citation type="journal article" date="2014" name="PLoS ONE">
        <title>Global Analysis of Gene Expression Profiles in Physic Nut (Jatropha curcas L.) Seedlings Exposed to Salt Stress.</title>
        <authorList>
            <person name="Zhang L."/>
            <person name="Zhang C."/>
            <person name="Wu P."/>
            <person name="Chen Y."/>
            <person name="Li M."/>
            <person name="Jiang H."/>
            <person name="Wu G."/>
        </authorList>
    </citation>
    <scope>NUCLEOTIDE SEQUENCE [LARGE SCALE GENOMIC DNA]</scope>
    <source>
        <strain evidence="2">cv. GZQX0401</strain>
        <tissue evidence="1">Young leaves</tissue>
    </source>
</reference>
<dbReference type="Proteomes" id="UP000027138">
    <property type="component" value="Unassembled WGS sequence"/>
</dbReference>
<evidence type="ECO:0000313" key="1">
    <source>
        <dbReference type="EMBL" id="KDP27019.1"/>
    </source>
</evidence>
<keyword evidence="2" id="KW-1185">Reference proteome</keyword>
<dbReference type="AlphaFoldDB" id="A0A067K5C4"/>
<gene>
    <name evidence="1" type="ORF">JCGZ_20954</name>
</gene>
<sequence>MTERENGLLSFDLAKRPSFCHQSDQRSEESCLMWLFRRTPQRVATEAVVSGGWRMLSSSCSVRLCQFYETCSEYVFHFGVAWMFSPVDGWKDKLAIERCEDIAGRKDAVFIGRCKDNCFQWRM</sequence>
<proteinExistence type="predicted"/>
<protein>
    <submittedName>
        <fullName evidence="1">Uncharacterized protein</fullName>
    </submittedName>
</protein>